<dbReference type="SUPFAM" id="SSF46894">
    <property type="entry name" value="C-terminal effector domain of the bipartite response regulators"/>
    <property type="match status" value="1"/>
</dbReference>
<evidence type="ECO:0000256" key="1">
    <source>
        <dbReference type="ARBA" id="ARBA00023015"/>
    </source>
</evidence>
<keyword evidence="1" id="KW-0805">Transcription regulation</keyword>
<organism evidence="5 6">
    <name type="scientific">Kibdelosporangium banguiense</name>
    <dbReference type="NCBI Taxonomy" id="1365924"/>
    <lineage>
        <taxon>Bacteria</taxon>
        <taxon>Bacillati</taxon>
        <taxon>Actinomycetota</taxon>
        <taxon>Actinomycetes</taxon>
        <taxon>Pseudonocardiales</taxon>
        <taxon>Pseudonocardiaceae</taxon>
        <taxon>Kibdelosporangium</taxon>
    </lineage>
</organism>
<proteinExistence type="predicted"/>
<reference evidence="5 6" key="1">
    <citation type="submission" date="2021-03" db="EMBL/GenBank/DDBJ databases">
        <title>Sequencing the genomes of 1000 actinobacteria strains.</title>
        <authorList>
            <person name="Klenk H.-P."/>
        </authorList>
    </citation>
    <scope>NUCLEOTIDE SEQUENCE [LARGE SCALE GENOMIC DNA]</scope>
    <source>
        <strain evidence="5 6">DSM 46670</strain>
    </source>
</reference>
<dbReference type="Proteomes" id="UP001519332">
    <property type="component" value="Unassembled WGS sequence"/>
</dbReference>
<accession>A0ABS4TV66</accession>
<dbReference type="PANTHER" id="PTHR44688">
    <property type="entry name" value="DNA-BINDING TRANSCRIPTIONAL ACTIVATOR DEVR_DOSR"/>
    <property type="match status" value="1"/>
</dbReference>
<dbReference type="Pfam" id="PF00196">
    <property type="entry name" value="GerE"/>
    <property type="match status" value="1"/>
</dbReference>
<gene>
    <name evidence="5" type="ORF">JOF56_008685</name>
</gene>
<dbReference type="SMART" id="SM00421">
    <property type="entry name" value="HTH_LUXR"/>
    <property type="match status" value="1"/>
</dbReference>
<evidence type="ECO:0000313" key="6">
    <source>
        <dbReference type="Proteomes" id="UP001519332"/>
    </source>
</evidence>
<dbReference type="Gene3D" id="1.10.10.10">
    <property type="entry name" value="Winged helix-like DNA-binding domain superfamily/Winged helix DNA-binding domain"/>
    <property type="match status" value="1"/>
</dbReference>
<keyword evidence="2 5" id="KW-0238">DNA-binding</keyword>
<dbReference type="RefSeq" id="WP_209645317.1">
    <property type="nucleotide sequence ID" value="NZ_JAGINW010000001.1"/>
</dbReference>
<dbReference type="InterPro" id="IPR016032">
    <property type="entry name" value="Sig_transdc_resp-reg_C-effctor"/>
</dbReference>
<evidence type="ECO:0000259" key="4">
    <source>
        <dbReference type="PROSITE" id="PS50043"/>
    </source>
</evidence>
<dbReference type="PANTHER" id="PTHR44688:SF16">
    <property type="entry name" value="DNA-BINDING TRANSCRIPTIONAL ACTIVATOR DEVR_DOSR"/>
    <property type="match status" value="1"/>
</dbReference>
<name>A0ABS4TV66_9PSEU</name>
<dbReference type="EMBL" id="JAGINW010000001">
    <property type="protein sequence ID" value="MBP2328300.1"/>
    <property type="molecule type" value="Genomic_DNA"/>
</dbReference>
<dbReference type="PROSITE" id="PS50043">
    <property type="entry name" value="HTH_LUXR_2"/>
    <property type="match status" value="1"/>
</dbReference>
<keyword evidence="6" id="KW-1185">Reference proteome</keyword>
<dbReference type="GO" id="GO:0003677">
    <property type="term" value="F:DNA binding"/>
    <property type="evidence" value="ECO:0007669"/>
    <property type="project" value="UniProtKB-KW"/>
</dbReference>
<dbReference type="InterPro" id="IPR036388">
    <property type="entry name" value="WH-like_DNA-bd_sf"/>
</dbReference>
<evidence type="ECO:0000256" key="3">
    <source>
        <dbReference type="ARBA" id="ARBA00023163"/>
    </source>
</evidence>
<feature type="domain" description="HTH luxR-type" evidence="4">
    <location>
        <begin position="260"/>
        <end position="325"/>
    </location>
</feature>
<evidence type="ECO:0000256" key="2">
    <source>
        <dbReference type="ARBA" id="ARBA00023125"/>
    </source>
</evidence>
<keyword evidence="3" id="KW-0804">Transcription</keyword>
<dbReference type="PRINTS" id="PR00038">
    <property type="entry name" value="HTHLUXR"/>
</dbReference>
<dbReference type="InterPro" id="IPR000792">
    <property type="entry name" value="Tscrpt_reg_LuxR_C"/>
</dbReference>
<comment type="caution">
    <text evidence="5">The sequence shown here is derived from an EMBL/GenBank/DDBJ whole genome shotgun (WGS) entry which is preliminary data.</text>
</comment>
<evidence type="ECO:0000313" key="5">
    <source>
        <dbReference type="EMBL" id="MBP2328300.1"/>
    </source>
</evidence>
<sequence>MLTLAYAGDLQSAEAHCVAALERPEWRAPARLLQARIRYLTGDCAGARETLSGLVHARPRNLAVAWLVEALVQGDELGRAEALLADHDLPEPAVFAARAAIHLAANRFELAVDEYLKCGKQLTASQIVNPAVFAWRSRAALAALATNRVDLALGLAQDELLAARRWGSPAAVGAAMHPVALLQSDDRGIDLLADAVRLLDLAHVRNEQIWALYDLGLMLSKRSDSAAARAKLELAETLAVRGGNTRWSGRVRSALDSLPAAGRSAALTKQEARIARLAAFGHSNKQIAAKLCVTVRTVEFHLSGVYRKLSISGRRELGAVLAALV</sequence>
<protein>
    <submittedName>
        <fullName evidence="5">DNA-binding CsgD family transcriptional regulator</fullName>
    </submittedName>
</protein>
<dbReference type="CDD" id="cd06170">
    <property type="entry name" value="LuxR_C_like"/>
    <property type="match status" value="1"/>
</dbReference>